<dbReference type="RefSeq" id="WP_155474904.1">
    <property type="nucleotide sequence ID" value="NZ_WNKU01000001.1"/>
</dbReference>
<dbReference type="Proteomes" id="UP000430670">
    <property type="component" value="Unassembled WGS sequence"/>
</dbReference>
<dbReference type="SUPFAM" id="SSF51182">
    <property type="entry name" value="RmlC-like cupins"/>
    <property type="match status" value="1"/>
</dbReference>
<keyword evidence="1" id="KW-0479">Metal-binding</keyword>
<dbReference type="Gene3D" id="2.60.120.10">
    <property type="entry name" value="Jelly Rolls"/>
    <property type="match status" value="1"/>
</dbReference>
<dbReference type="Pfam" id="PF07883">
    <property type="entry name" value="Cupin_2"/>
    <property type="match status" value="1"/>
</dbReference>
<comment type="caution">
    <text evidence="3">The sequence shown here is derived from an EMBL/GenBank/DDBJ whole genome shotgun (WGS) entry which is preliminary data.</text>
</comment>
<dbReference type="InterPro" id="IPR051610">
    <property type="entry name" value="GPI/OXD"/>
</dbReference>
<dbReference type="GO" id="GO:0046872">
    <property type="term" value="F:metal ion binding"/>
    <property type="evidence" value="ECO:0007669"/>
    <property type="project" value="UniProtKB-KW"/>
</dbReference>
<sequence length="115" mass="12740">MYLSNIKEAQSIVLNGPGILNARKQSLVGPEQGWDGWVMRQFTLGKDGQTPKHSHPWPHINYIISGKGTLFLDGKEQSVESGSVAYIPGGEEHQFRNVGDEEFAFICIVPEEGDK</sequence>
<evidence type="ECO:0000256" key="1">
    <source>
        <dbReference type="ARBA" id="ARBA00022723"/>
    </source>
</evidence>
<dbReference type="AlphaFoldDB" id="A0A6I3SBV9"/>
<accession>A0A6I3SBV9</accession>
<feature type="domain" description="Cupin type-2" evidence="2">
    <location>
        <begin position="42"/>
        <end position="109"/>
    </location>
</feature>
<dbReference type="InterPro" id="IPR011051">
    <property type="entry name" value="RmlC_Cupin_sf"/>
</dbReference>
<dbReference type="PANTHER" id="PTHR35848:SF6">
    <property type="entry name" value="CUPIN TYPE-2 DOMAIN-CONTAINING PROTEIN"/>
    <property type="match status" value="1"/>
</dbReference>
<reference evidence="3 4" key="1">
    <citation type="submission" date="2019-11" db="EMBL/GenBank/DDBJ databases">
        <title>Whole-genome sequence of a the green, strictly anaerobic photosynthetic bacterium Heliobacillus mobilis DSM 6151.</title>
        <authorList>
            <person name="Kyndt J.A."/>
            <person name="Meyer T.E."/>
        </authorList>
    </citation>
    <scope>NUCLEOTIDE SEQUENCE [LARGE SCALE GENOMIC DNA]</scope>
    <source>
        <strain evidence="3 4">DSM 6151</strain>
    </source>
</reference>
<dbReference type="OrthoDB" id="9791297at2"/>
<proteinExistence type="predicted"/>
<evidence type="ECO:0000313" key="3">
    <source>
        <dbReference type="EMBL" id="MTV47848.1"/>
    </source>
</evidence>
<dbReference type="InterPro" id="IPR013096">
    <property type="entry name" value="Cupin_2"/>
</dbReference>
<gene>
    <name evidence="3" type="ORF">GJ688_02465</name>
</gene>
<protein>
    <submittedName>
        <fullName evidence="3">Cupin domain-containing protein</fullName>
    </submittedName>
</protein>
<dbReference type="InterPro" id="IPR014710">
    <property type="entry name" value="RmlC-like_jellyroll"/>
</dbReference>
<keyword evidence="4" id="KW-1185">Reference proteome</keyword>
<dbReference type="PANTHER" id="PTHR35848">
    <property type="entry name" value="OXALATE-BINDING PROTEIN"/>
    <property type="match status" value="1"/>
</dbReference>
<organism evidence="3 4">
    <name type="scientific">Heliobacterium mobile</name>
    <name type="common">Heliobacillus mobilis</name>
    <dbReference type="NCBI Taxonomy" id="28064"/>
    <lineage>
        <taxon>Bacteria</taxon>
        <taxon>Bacillati</taxon>
        <taxon>Bacillota</taxon>
        <taxon>Clostridia</taxon>
        <taxon>Eubacteriales</taxon>
        <taxon>Heliobacteriaceae</taxon>
        <taxon>Heliobacterium</taxon>
    </lineage>
</organism>
<dbReference type="CDD" id="cd02222">
    <property type="entry name" value="cupin_TM1459-like"/>
    <property type="match status" value="1"/>
</dbReference>
<evidence type="ECO:0000259" key="2">
    <source>
        <dbReference type="Pfam" id="PF07883"/>
    </source>
</evidence>
<dbReference type="EMBL" id="WNKU01000001">
    <property type="protein sequence ID" value="MTV47848.1"/>
    <property type="molecule type" value="Genomic_DNA"/>
</dbReference>
<evidence type="ECO:0000313" key="4">
    <source>
        <dbReference type="Proteomes" id="UP000430670"/>
    </source>
</evidence>
<name>A0A6I3SBV9_HELMO</name>